<dbReference type="RefSeq" id="WP_184808524.1">
    <property type="nucleotide sequence ID" value="NZ_JACHJQ010000001.1"/>
</dbReference>
<dbReference type="Pfam" id="PF04149">
    <property type="entry name" value="DUF397"/>
    <property type="match status" value="1"/>
</dbReference>
<name>A0A7W7PZM0_9PSEU</name>
<evidence type="ECO:0000259" key="1">
    <source>
        <dbReference type="Pfam" id="PF04149"/>
    </source>
</evidence>
<dbReference type="Proteomes" id="UP000520767">
    <property type="component" value="Unassembled WGS sequence"/>
</dbReference>
<evidence type="ECO:0000313" key="2">
    <source>
        <dbReference type="EMBL" id="MBB4904247.1"/>
    </source>
</evidence>
<sequence>MKWRKSSFSGGEGGGNDSCVEVALLDEATAVRDSKNTDGPTLVVPAAAWRALLEWS</sequence>
<evidence type="ECO:0000313" key="3">
    <source>
        <dbReference type="Proteomes" id="UP000520767"/>
    </source>
</evidence>
<gene>
    <name evidence="2" type="ORF">FHR82_000457</name>
</gene>
<protein>
    <recommendedName>
        <fullName evidence="1">DUF397 domain-containing protein</fullName>
    </recommendedName>
</protein>
<dbReference type="EMBL" id="JACHJQ010000001">
    <property type="protein sequence ID" value="MBB4904247.1"/>
    <property type="molecule type" value="Genomic_DNA"/>
</dbReference>
<dbReference type="InterPro" id="IPR007278">
    <property type="entry name" value="DUF397"/>
</dbReference>
<keyword evidence="3" id="KW-1185">Reference proteome</keyword>
<proteinExistence type="predicted"/>
<accession>A0A7W7PZM0</accession>
<comment type="caution">
    <text evidence="2">The sequence shown here is derived from an EMBL/GenBank/DDBJ whole genome shotgun (WGS) entry which is preliminary data.</text>
</comment>
<feature type="domain" description="DUF397" evidence="1">
    <location>
        <begin position="2"/>
        <end position="54"/>
    </location>
</feature>
<reference evidence="2 3" key="1">
    <citation type="submission" date="2020-08" db="EMBL/GenBank/DDBJ databases">
        <title>Genomic Encyclopedia of Type Strains, Phase III (KMG-III): the genomes of soil and plant-associated and newly described type strains.</title>
        <authorList>
            <person name="Whitman W."/>
        </authorList>
    </citation>
    <scope>NUCLEOTIDE SEQUENCE [LARGE SCALE GENOMIC DNA]</scope>
    <source>
        <strain evidence="2 3">CECT 8960</strain>
    </source>
</reference>
<dbReference type="AlphaFoldDB" id="A0A7W7PZM0"/>
<organism evidence="2 3">
    <name type="scientific">Actinophytocola algeriensis</name>
    <dbReference type="NCBI Taxonomy" id="1768010"/>
    <lineage>
        <taxon>Bacteria</taxon>
        <taxon>Bacillati</taxon>
        <taxon>Actinomycetota</taxon>
        <taxon>Actinomycetes</taxon>
        <taxon>Pseudonocardiales</taxon>
        <taxon>Pseudonocardiaceae</taxon>
    </lineage>
</organism>